<dbReference type="Proteomes" id="UP000789759">
    <property type="component" value="Unassembled WGS sequence"/>
</dbReference>
<evidence type="ECO:0000256" key="1">
    <source>
        <dbReference type="SAM" id="Coils"/>
    </source>
</evidence>
<feature type="non-terminal residue" evidence="2">
    <location>
        <position position="298"/>
    </location>
</feature>
<feature type="coiled-coil region" evidence="1">
    <location>
        <begin position="82"/>
        <end position="109"/>
    </location>
</feature>
<gene>
    <name evidence="2" type="ORF">CPELLU_LOCUS11270</name>
</gene>
<keyword evidence="1" id="KW-0175">Coiled coil</keyword>
<organism evidence="2 3">
    <name type="scientific">Cetraspora pellucida</name>
    <dbReference type="NCBI Taxonomy" id="1433469"/>
    <lineage>
        <taxon>Eukaryota</taxon>
        <taxon>Fungi</taxon>
        <taxon>Fungi incertae sedis</taxon>
        <taxon>Mucoromycota</taxon>
        <taxon>Glomeromycotina</taxon>
        <taxon>Glomeromycetes</taxon>
        <taxon>Diversisporales</taxon>
        <taxon>Gigasporaceae</taxon>
        <taxon>Cetraspora</taxon>
    </lineage>
</organism>
<dbReference type="AlphaFoldDB" id="A0A9N9EU90"/>
<comment type="caution">
    <text evidence="2">The sequence shown here is derived from an EMBL/GenBank/DDBJ whole genome shotgun (WGS) entry which is preliminary data.</text>
</comment>
<evidence type="ECO:0000313" key="2">
    <source>
        <dbReference type="EMBL" id="CAG8690525.1"/>
    </source>
</evidence>
<reference evidence="2" key="1">
    <citation type="submission" date="2021-06" db="EMBL/GenBank/DDBJ databases">
        <authorList>
            <person name="Kallberg Y."/>
            <person name="Tangrot J."/>
            <person name="Rosling A."/>
        </authorList>
    </citation>
    <scope>NUCLEOTIDE SEQUENCE</scope>
    <source>
        <strain evidence="2">FL966</strain>
    </source>
</reference>
<sequence length="298" mass="33313">MGTKLLTDSLKISKMLKDMINILATKCNIKKDVLRKLQITEILQEANMMQVITIDLLMKYVTYIYRQKFYKVPSHLNKYQPLEFIIIEISKLIAENNELKKKKAEFLAKEAGLIARIVELECMTKENIKHKAEGVSFAEDITQSQACSPLMVFTIMAESKATEQTQVSYSAREISSLTNAQIQNITHKVRALMCLNQVNSKTVPLVNDQTKKILPKTETKVSMTTKSISLNSFQKNNQDESKAQNSAFSKLPEAEVIGGNAIISLEGSSIVSLGGGSIVGLRSDAIFSAHFIVLNKKY</sequence>
<dbReference type="OrthoDB" id="2443818at2759"/>
<evidence type="ECO:0000313" key="3">
    <source>
        <dbReference type="Proteomes" id="UP000789759"/>
    </source>
</evidence>
<accession>A0A9N9EU90</accession>
<name>A0A9N9EU90_9GLOM</name>
<proteinExistence type="predicted"/>
<dbReference type="EMBL" id="CAJVQA010009852">
    <property type="protein sequence ID" value="CAG8690525.1"/>
    <property type="molecule type" value="Genomic_DNA"/>
</dbReference>
<keyword evidence="3" id="KW-1185">Reference proteome</keyword>
<protein>
    <submittedName>
        <fullName evidence="2">13381_t:CDS:1</fullName>
    </submittedName>
</protein>